<dbReference type="KEGG" id="kra:Krad_0468"/>
<keyword evidence="2" id="KW-1133">Transmembrane helix</keyword>
<sequence length="208" mass="21261">MARRYEDEQDERTREEGVLPEVEDDLDEESHRRLAGTRRARLVRQRVVFAVVVLAVLGAGAAAGLIYTDRWQPGSSATPSAAVPTPGCVPPAAPPLLAPAEVTVDVLNGTGRRGLAATVAGELRARGFVVPDVGNAPAATGPATAVVTYPEASLAQAVTVGARFPGAQLVADPAATAVTLSLGDGYQNLLAEDALVAPAPPVDPAAAC</sequence>
<evidence type="ECO:0000256" key="2">
    <source>
        <dbReference type="SAM" id="Phobius"/>
    </source>
</evidence>
<dbReference type="Proteomes" id="UP000001116">
    <property type="component" value="Chromosome"/>
</dbReference>
<dbReference type="Gene3D" id="3.30.70.2390">
    <property type="match status" value="1"/>
</dbReference>
<dbReference type="InterPro" id="IPR027381">
    <property type="entry name" value="LytR/CpsA/Psr_C"/>
</dbReference>
<feature type="domain" description="LytR/CpsA/Psr regulator C-terminal" evidence="3">
    <location>
        <begin position="101"/>
        <end position="186"/>
    </location>
</feature>
<keyword evidence="2" id="KW-0812">Transmembrane</keyword>
<reference evidence="5" key="1">
    <citation type="journal article" date="2008" name="PLoS ONE">
        <title>Survival in nuclear waste, extreme resistance, and potential applications gleaned from the genome sequence of Kineococcus radiotolerans SRS30216.</title>
        <authorList>
            <person name="Bagwell C.E."/>
            <person name="Bhat S."/>
            <person name="Hawkins G.M."/>
            <person name="Smith B.W."/>
            <person name="Biswas T."/>
            <person name="Hoover T.R."/>
            <person name="Saunders E."/>
            <person name="Han C.S."/>
            <person name="Tsodikov O.V."/>
            <person name="Shimkets L.J."/>
        </authorList>
    </citation>
    <scope>NUCLEOTIDE SEQUENCE [LARGE SCALE GENOMIC DNA]</scope>
    <source>
        <strain evidence="5">ATCC BAA-149 / DSM 14245 / SRS30216</strain>
    </source>
</reference>
<organism evidence="4 5">
    <name type="scientific">Kineococcus radiotolerans (strain ATCC BAA-149 / DSM 14245 / SRS30216)</name>
    <dbReference type="NCBI Taxonomy" id="266940"/>
    <lineage>
        <taxon>Bacteria</taxon>
        <taxon>Bacillati</taxon>
        <taxon>Actinomycetota</taxon>
        <taxon>Actinomycetes</taxon>
        <taxon>Kineosporiales</taxon>
        <taxon>Kineosporiaceae</taxon>
        <taxon>Kineococcus</taxon>
    </lineage>
</organism>
<dbReference type="RefSeq" id="WP_012085210.1">
    <property type="nucleotide sequence ID" value="NC_009664.2"/>
</dbReference>
<name>A6W569_KINRD</name>
<dbReference type="eggNOG" id="COG1316">
    <property type="taxonomic scope" value="Bacteria"/>
</dbReference>
<evidence type="ECO:0000256" key="1">
    <source>
        <dbReference type="SAM" id="MobiDB-lite"/>
    </source>
</evidence>
<feature type="region of interest" description="Disordered" evidence="1">
    <location>
        <begin position="1"/>
        <end position="27"/>
    </location>
</feature>
<dbReference type="STRING" id="266940.Krad_0468"/>
<proteinExistence type="predicted"/>
<gene>
    <name evidence="4" type="ordered locus">Krad_0468</name>
</gene>
<feature type="transmembrane region" description="Helical" evidence="2">
    <location>
        <begin position="47"/>
        <end position="67"/>
    </location>
</feature>
<protein>
    <recommendedName>
        <fullName evidence="3">LytR/CpsA/Psr regulator C-terminal domain-containing protein</fullName>
    </recommendedName>
</protein>
<evidence type="ECO:0000313" key="5">
    <source>
        <dbReference type="Proteomes" id="UP000001116"/>
    </source>
</evidence>
<keyword evidence="5" id="KW-1185">Reference proteome</keyword>
<dbReference type="HOGENOM" id="CLU_1319499_0_0_11"/>
<dbReference type="AlphaFoldDB" id="A6W569"/>
<feature type="compositionally biased region" description="Basic and acidic residues" evidence="1">
    <location>
        <begin position="1"/>
        <end position="17"/>
    </location>
</feature>
<keyword evidence="2" id="KW-0472">Membrane</keyword>
<evidence type="ECO:0000313" key="4">
    <source>
        <dbReference type="EMBL" id="ABS01958.1"/>
    </source>
</evidence>
<accession>A6W569</accession>
<evidence type="ECO:0000259" key="3">
    <source>
        <dbReference type="Pfam" id="PF13399"/>
    </source>
</evidence>
<dbReference type="EMBL" id="CP000750">
    <property type="protein sequence ID" value="ABS01958.1"/>
    <property type="molecule type" value="Genomic_DNA"/>
</dbReference>
<dbReference type="Pfam" id="PF13399">
    <property type="entry name" value="LytR_C"/>
    <property type="match status" value="1"/>
</dbReference>